<proteinExistence type="predicted"/>
<evidence type="ECO:0000313" key="4">
    <source>
        <dbReference type="Proteomes" id="UP001529256"/>
    </source>
</evidence>
<reference evidence="3 4" key="3">
    <citation type="submission" date="2023-06" db="EMBL/GenBank/DDBJ databases">
        <authorList>
            <person name="Zeman M."/>
            <person name="Kubasova T."/>
            <person name="Jahodarova E."/>
            <person name="Nykrynova M."/>
            <person name="Rychlik I."/>
        </authorList>
    </citation>
    <scope>NUCLEOTIDE SEQUENCE [LARGE SCALE GENOMIC DNA]</scope>
    <source>
        <strain evidence="3 4">153_Feed</strain>
    </source>
</reference>
<dbReference type="InterPro" id="IPR043708">
    <property type="entry name" value="DUF5648"/>
</dbReference>
<reference evidence="3 4" key="1">
    <citation type="submission" date="2023-06" db="EMBL/GenBank/DDBJ databases">
        <title>Identification and characterization of horizontal gene transfer across gut microbiota members of farm animals based on homology search.</title>
        <authorList>
            <person name="Schwarzerova J."/>
            <person name="Nykrynova M."/>
            <person name="Jureckova K."/>
            <person name="Cejkova D."/>
            <person name="Rychlik I."/>
        </authorList>
    </citation>
    <scope>NUCLEOTIDE SEQUENCE [LARGE SCALE GENOMIC DNA]</scope>
    <source>
        <strain evidence="3 4">153_Feed</strain>
    </source>
</reference>
<dbReference type="Proteomes" id="UP001529256">
    <property type="component" value="Unassembled WGS sequence"/>
</dbReference>
<comment type="caution">
    <text evidence="3">The sequence shown here is derived from an EMBL/GenBank/DDBJ whole genome shotgun (WGS) entry which is preliminary data.</text>
</comment>
<name>A0ABT7V1I9_9ACTN</name>
<evidence type="ECO:0000259" key="2">
    <source>
        <dbReference type="Pfam" id="PF18885"/>
    </source>
</evidence>
<feature type="signal peptide" evidence="1">
    <location>
        <begin position="1"/>
        <end position="25"/>
    </location>
</feature>
<keyword evidence="1" id="KW-0732">Signal</keyword>
<evidence type="ECO:0000256" key="1">
    <source>
        <dbReference type="SAM" id="SignalP"/>
    </source>
</evidence>
<protein>
    <recommendedName>
        <fullName evidence="2">DUF5648 domain-containing protein</fullName>
    </recommendedName>
</protein>
<feature type="domain" description="DUF5648" evidence="2">
    <location>
        <begin position="53"/>
        <end position="165"/>
    </location>
</feature>
<sequence length="172" mass="19386">MRKHLFVAAAGLALALALVPGVAGAREIKTTLAEDWPNRVVEIPDSWTITDEQVAEWEASVSDSFNPEASACYAAEGKSWILYRLYNPYTDDHHYTSDKDEYAELKKVGWVGEGIVFYSGNLYGIPVYRLYNPYVSHAYHHFTQDKDEVEALVEAGWVNEGVAWFYTNQKGA</sequence>
<keyword evidence="4" id="KW-1185">Reference proteome</keyword>
<feature type="chain" id="PRO_5045841425" description="DUF5648 domain-containing protein" evidence="1">
    <location>
        <begin position="26"/>
        <end position="172"/>
    </location>
</feature>
<organism evidence="3 4">
    <name type="scientific">Thermophilibacter provencensis</name>
    <dbReference type="NCBI Taxonomy" id="1852386"/>
    <lineage>
        <taxon>Bacteria</taxon>
        <taxon>Bacillati</taxon>
        <taxon>Actinomycetota</taxon>
        <taxon>Coriobacteriia</taxon>
        <taxon>Coriobacteriales</taxon>
        <taxon>Atopobiaceae</taxon>
        <taxon>Thermophilibacter</taxon>
    </lineage>
</organism>
<accession>A0ABT7V1I9</accession>
<dbReference type="Pfam" id="PF18885">
    <property type="entry name" value="DUF5648"/>
    <property type="match status" value="1"/>
</dbReference>
<dbReference type="EMBL" id="JAUDEA010000002">
    <property type="protein sequence ID" value="MDM8270463.1"/>
    <property type="molecule type" value="Genomic_DNA"/>
</dbReference>
<evidence type="ECO:0000313" key="3">
    <source>
        <dbReference type="EMBL" id="MDM8270463.1"/>
    </source>
</evidence>
<reference evidence="4" key="2">
    <citation type="submission" date="2023-06" db="EMBL/GenBank/DDBJ databases">
        <title>Identification and characterization of horizontal gene transfer across gut microbiota members of farm animals based on homology search.</title>
        <authorList>
            <person name="Zeman M."/>
            <person name="Kubasova T."/>
            <person name="Jahodarova E."/>
            <person name="Nykrynova M."/>
            <person name="Rychlik I."/>
        </authorList>
    </citation>
    <scope>NUCLEOTIDE SEQUENCE [LARGE SCALE GENOMIC DNA]</scope>
    <source>
        <strain evidence="4">153_Feed</strain>
    </source>
</reference>
<dbReference type="RefSeq" id="WP_289510562.1">
    <property type="nucleotide sequence ID" value="NZ_JAUDEA010000002.1"/>
</dbReference>
<gene>
    <name evidence="3" type="ORF">QUW25_01995</name>
</gene>